<dbReference type="PANTHER" id="PTHR42790">
    <property type="entry name" value="AMINOTRANSFERASE"/>
    <property type="match status" value="1"/>
</dbReference>
<evidence type="ECO:0000259" key="7">
    <source>
        <dbReference type="Pfam" id="PF00155"/>
    </source>
</evidence>
<dbReference type="CDD" id="cd00609">
    <property type="entry name" value="AAT_like"/>
    <property type="match status" value="1"/>
</dbReference>
<keyword evidence="6" id="KW-0663">Pyridoxal phosphate</keyword>
<dbReference type="OrthoDB" id="9808770at2"/>
<dbReference type="GO" id="GO:0030170">
    <property type="term" value="F:pyridoxal phosphate binding"/>
    <property type="evidence" value="ECO:0007669"/>
    <property type="project" value="InterPro"/>
</dbReference>
<evidence type="ECO:0000256" key="3">
    <source>
        <dbReference type="ARBA" id="ARBA00011738"/>
    </source>
</evidence>
<dbReference type="Gene3D" id="3.90.1150.10">
    <property type="entry name" value="Aspartate Aminotransferase, domain 1"/>
    <property type="match status" value="1"/>
</dbReference>
<keyword evidence="4" id="KW-0032">Aminotransferase</keyword>
<comment type="subunit">
    <text evidence="3">Homodimer.</text>
</comment>
<protein>
    <submittedName>
        <fullName evidence="8">2-aminoadipate transaminase</fullName>
    </submittedName>
</protein>
<dbReference type="AlphaFoldDB" id="A0A1I3RUT8"/>
<organism evidence="8 9">
    <name type="scientific">Desulfomicrobium apsheronum</name>
    <dbReference type="NCBI Taxonomy" id="52560"/>
    <lineage>
        <taxon>Bacteria</taxon>
        <taxon>Pseudomonadati</taxon>
        <taxon>Thermodesulfobacteriota</taxon>
        <taxon>Desulfovibrionia</taxon>
        <taxon>Desulfovibrionales</taxon>
        <taxon>Desulfomicrobiaceae</taxon>
        <taxon>Desulfomicrobium</taxon>
    </lineage>
</organism>
<evidence type="ECO:0000256" key="2">
    <source>
        <dbReference type="ARBA" id="ARBA00007441"/>
    </source>
</evidence>
<feature type="domain" description="Aminotransferase class I/classII large" evidence="7">
    <location>
        <begin position="43"/>
        <end position="385"/>
    </location>
</feature>
<dbReference type="InterPro" id="IPR004839">
    <property type="entry name" value="Aminotransferase_I/II_large"/>
</dbReference>
<dbReference type="GO" id="GO:1901605">
    <property type="term" value="P:alpha-amino acid metabolic process"/>
    <property type="evidence" value="ECO:0007669"/>
    <property type="project" value="TreeGrafter"/>
</dbReference>
<gene>
    <name evidence="8" type="ORF">SAMN04488082_103293</name>
</gene>
<comment type="cofactor">
    <cofactor evidence="1">
        <name>pyridoxal 5'-phosphate</name>
        <dbReference type="ChEBI" id="CHEBI:597326"/>
    </cofactor>
</comment>
<comment type="similarity">
    <text evidence="2">Belongs to the class-I pyridoxal-phosphate-dependent aminotransferase family.</text>
</comment>
<dbReference type="SUPFAM" id="SSF53383">
    <property type="entry name" value="PLP-dependent transferases"/>
    <property type="match status" value="1"/>
</dbReference>
<evidence type="ECO:0000256" key="1">
    <source>
        <dbReference type="ARBA" id="ARBA00001933"/>
    </source>
</evidence>
<dbReference type="Proteomes" id="UP000198635">
    <property type="component" value="Unassembled WGS sequence"/>
</dbReference>
<dbReference type="InterPro" id="IPR015421">
    <property type="entry name" value="PyrdxlP-dep_Trfase_major"/>
</dbReference>
<dbReference type="InterPro" id="IPR050859">
    <property type="entry name" value="Class-I_PLP-dep_aminotransf"/>
</dbReference>
<evidence type="ECO:0000313" key="8">
    <source>
        <dbReference type="EMBL" id="SFJ49279.1"/>
    </source>
</evidence>
<dbReference type="InterPro" id="IPR015422">
    <property type="entry name" value="PyrdxlP-dep_Trfase_small"/>
</dbReference>
<dbReference type="EMBL" id="FORX01000003">
    <property type="protein sequence ID" value="SFJ49279.1"/>
    <property type="molecule type" value="Genomic_DNA"/>
</dbReference>
<name>A0A1I3RUT8_9BACT</name>
<dbReference type="GO" id="GO:0008483">
    <property type="term" value="F:transaminase activity"/>
    <property type="evidence" value="ECO:0007669"/>
    <property type="project" value="UniProtKB-KW"/>
</dbReference>
<dbReference type="Gene3D" id="3.40.640.10">
    <property type="entry name" value="Type I PLP-dependent aspartate aminotransferase-like (Major domain)"/>
    <property type="match status" value="1"/>
</dbReference>
<evidence type="ECO:0000256" key="4">
    <source>
        <dbReference type="ARBA" id="ARBA00022576"/>
    </source>
</evidence>
<dbReference type="FunFam" id="3.40.640.10:FF:000053">
    <property type="entry name" value="Aminotransferase, class I"/>
    <property type="match status" value="1"/>
</dbReference>
<dbReference type="InterPro" id="IPR015424">
    <property type="entry name" value="PyrdxlP-dep_Trfase"/>
</dbReference>
<dbReference type="PANTHER" id="PTHR42790:SF19">
    <property type="entry name" value="KYNURENINE_ALPHA-AMINOADIPATE AMINOTRANSFERASE, MITOCHONDRIAL"/>
    <property type="match status" value="1"/>
</dbReference>
<proteinExistence type="inferred from homology"/>
<dbReference type="Pfam" id="PF00155">
    <property type="entry name" value="Aminotran_1_2"/>
    <property type="match status" value="1"/>
</dbReference>
<dbReference type="STRING" id="52560.SAMN04488082_103293"/>
<evidence type="ECO:0000313" key="9">
    <source>
        <dbReference type="Proteomes" id="UP000198635"/>
    </source>
</evidence>
<accession>A0A1I3RUT8</accession>
<evidence type="ECO:0000256" key="5">
    <source>
        <dbReference type="ARBA" id="ARBA00022679"/>
    </source>
</evidence>
<keyword evidence="9" id="KW-1185">Reference proteome</keyword>
<keyword evidence="5" id="KW-0808">Transferase</keyword>
<reference evidence="9" key="1">
    <citation type="submission" date="2016-10" db="EMBL/GenBank/DDBJ databases">
        <authorList>
            <person name="Varghese N."/>
            <person name="Submissions S."/>
        </authorList>
    </citation>
    <scope>NUCLEOTIDE SEQUENCE [LARGE SCALE GENOMIC DNA]</scope>
    <source>
        <strain evidence="9">DSM 5918</strain>
    </source>
</reference>
<sequence>MSFRFTKRIQNTPKSFIREILKVTQDPSITSFAGGLPNPNLFPIEALQDAARETLATAGARALQYSTTEGYAELRAWIASRYSRHGVTVDPDQVLITTGSQQCLDLLGKLFIEKDDEVILERPSYLGTIQAFTMFEPKFVTVDLEEDGPDLNQVESLLATGRPKLFYAVPNFQNPSGLTYSKAKREALGKLLHKYPETVFIEDDPYGELRFTGEHHKPLFAYTGGRSIMLGSFSKITVPGFRLGWMVAPPEIIRLAVKAKQAADLHSSTFNQFVIAEYLKKHSIDDHIAKITACYGSQAAAMVRTLEREAPEGVTFTRPEGGMFSWVTLPEGKGSCMDLFNLAIEQKVAFVPGMPFYTDGTGQNTLRLNFSNASEQVIDDGITRLCRCMKDFLNAS</sequence>
<dbReference type="RefSeq" id="WP_092373128.1">
    <property type="nucleotide sequence ID" value="NZ_FORX01000003.1"/>
</dbReference>
<evidence type="ECO:0000256" key="6">
    <source>
        <dbReference type="ARBA" id="ARBA00022898"/>
    </source>
</evidence>